<feature type="domain" description="DUF2293" evidence="2">
    <location>
        <begin position="190"/>
        <end position="272"/>
    </location>
</feature>
<evidence type="ECO:0000259" key="2">
    <source>
        <dbReference type="Pfam" id="PF10056"/>
    </source>
</evidence>
<feature type="compositionally biased region" description="Basic and acidic residues" evidence="1">
    <location>
        <begin position="322"/>
        <end position="336"/>
    </location>
</feature>
<reference evidence="3 4" key="1">
    <citation type="submission" date="2023-08" db="EMBL/GenBank/DDBJ databases">
        <title>Black Yeasts Isolated from many extreme environments.</title>
        <authorList>
            <person name="Coleine C."/>
            <person name="Stajich J.E."/>
            <person name="Selbmann L."/>
        </authorList>
    </citation>
    <scope>NUCLEOTIDE SEQUENCE [LARGE SCALE GENOMIC DNA]</scope>
    <source>
        <strain evidence="3 4">CCFEE 5885</strain>
    </source>
</reference>
<feature type="region of interest" description="Disordered" evidence="1">
    <location>
        <begin position="566"/>
        <end position="609"/>
    </location>
</feature>
<comment type="caution">
    <text evidence="3">The sequence shown here is derived from an EMBL/GenBank/DDBJ whole genome shotgun (WGS) entry which is preliminary data.</text>
</comment>
<dbReference type="EMBL" id="JAVRRG010000083">
    <property type="protein sequence ID" value="KAK5087706.1"/>
    <property type="molecule type" value="Genomic_DNA"/>
</dbReference>
<organism evidence="3 4">
    <name type="scientific">Lithohypha guttulata</name>
    <dbReference type="NCBI Taxonomy" id="1690604"/>
    <lineage>
        <taxon>Eukaryota</taxon>
        <taxon>Fungi</taxon>
        <taxon>Dikarya</taxon>
        <taxon>Ascomycota</taxon>
        <taxon>Pezizomycotina</taxon>
        <taxon>Eurotiomycetes</taxon>
        <taxon>Chaetothyriomycetidae</taxon>
        <taxon>Chaetothyriales</taxon>
        <taxon>Trichomeriaceae</taxon>
        <taxon>Lithohypha</taxon>
    </lineage>
</organism>
<feature type="region of interest" description="Disordered" evidence="1">
    <location>
        <begin position="1"/>
        <end position="38"/>
    </location>
</feature>
<feature type="region of interest" description="Disordered" evidence="1">
    <location>
        <begin position="322"/>
        <end position="351"/>
    </location>
</feature>
<name>A0ABR0K6C7_9EURO</name>
<evidence type="ECO:0000313" key="4">
    <source>
        <dbReference type="Proteomes" id="UP001345013"/>
    </source>
</evidence>
<dbReference type="Pfam" id="PF10056">
    <property type="entry name" value="DUF2293"/>
    <property type="match status" value="1"/>
</dbReference>
<feature type="compositionally biased region" description="Basic and acidic residues" evidence="1">
    <location>
        <begin position="456"/>
        <end position="466"/>
    </location>
</feature>
<feature type="compositionally biased region" description="Basic residues" evidence="1">
    <location>
        <begin position="25"/>
        <end position="34"/>
    </location>
</feature>
<sequence length="761" mass="86363">MGRMAPPRANNKGNTSSSGGIRGVKVQKQRKKHKVVLESAGNKDDDKLRVVVRDNSNLRRNAGAHKLQLSFHAEPPPGYTFIPAGNTQLTAAMKAFAKRGGQQIMAVSATPHAQRHELSREVHRIGYHIPTEVVSQVCSHYGIRLDSAGRLIGEQESEKLFMRISQKGEVVLNENIRDQVTINTEAKEIIRDLFPKIPDNDLFQIIKTAFQLGDNRVGTAEEIPLVRRAQLSVVAHIRHSYTNYDKLLRQVPYNEARHLVEKTTLRKLIEWRGDENDKTGESRRAVDDAVREVVVLSDEEESDSELEEGQVVEGKDMKVEPVRKPARPEVTTEHRPVSPGEPSSGEDAPRGYRYVPQASRRNVPVQIAPEATTRQQQSRYALWDQVRHEYQSGVATQDLSRVLARVPLDDAPAARHVPASRDLVYEQKPPVRYVLEEPQPARIVRKPSPPSLFRGPDGRLYERLPPRPEAVLPPRRICTPPASRAVPINGHSRRSASPDARRPQYHRRTPSMNDDGTVVQSIEDSDNVHNSPGFGQNQFIVQSRQHHDPRRRMPERHNQLIDLTSSAQQATERMRMSPSPPPSPYLQQLRQGGRDVDMNGENRPTRQRHMVDLDHQLPTPASSQRHDHGVQSGMRASDEHVQSPRMLMHEDRLPMRHGYPVQPSYKQESSRLVSTADVPGHRQVVYEPIEERHPLSRPVRYLPEPPAPAYNARSEPQYYVLEAQEKRRMQSQQYYSDAPSRQIVLDATVPMDGIQYSTDPR</sequence>
<dbReference type="Proteomes" id="UP001345013">
    <property type="component" value="Unassembled WGS sequence"/>
</dbReference>
<protein>
    <recommendedName>
        <fullName evidence="2">DUF2293 domain-containing protein</fullName>
    </recommendedName>
</protein>
<dbReference type="PANTHER" id="PTHR38113:SF1">
    <property type="entry name" value="DUF2293 DOMAIN-CONTAINING PROTEIN"/>
    <property type="match status" value="1"/>
</dbReference>
<accession>A0ABR0K6C7</accession>
<evidence type="ECO:0000313" key="3">
    <source>
        <dbReference type="EMBL" id="KAK5087706.1"/>
    </source>
</evidence>
<evidence type="ECO:0000256" key="1">
    <source>
        <dbReference type="SAM" id="MobiDB-lite"/>
    </source>
</evidence>
<gene>
    <name evidence="3" type="ORF">LTR24_006416</name>
</gene>
<feature type="region of interest" description="Disordered" evidence="1">
    <location>
        <begin position="445"/>
        <end position="517"/>
    </location>
</feature>
<dbReference type="PANTHER" id="PTHR38113">
    <property type="match status" value="1"/>
</dbReference>
<keyword evidence="4" id="KW-1185">Reference proteome</keyword>
<proteinExistence type="predicted"/>
<dbReference type="InterPro" id="IPR018744">
    <property type="entry name" value="DUF2293"/>
</dbReference>